<reference evidence="2" key="1">
    <citation type="journal article" date="2022" name="Mol. Ecol. Resour.">
        <title>The genomes of chicory, endive, great burdock and yacon provide insights into Asteraceae palaeo-polyploidization history and plant inulin production.</title>
        <authorList>
            <person name="Fan W."/>
            <person name="Wang S."/>
            <person name="Wang H."/>
            <person name="Wang A."/>
            <person name="Jiang F."/>
            <person name="Liu H."/>
            <person name="Zhao H."/>
            <person name="Xu D."/>
            <person name="Zhang Y."/>
        </authorList>
    </citation>
    <scope>NUCLEOTIDE SEQUENCE [LARGE SCALE GENOMIC DNA]</scope>
    <source>
        <strain evidence="2">cv. Yunnan</strain>
    </source>
</reference>
<reference evidence="1 2" key="2">
    <citation type="journal article" date="2022" name="Mol. Ecol. Resour.">
        <title>The genomes of chicory, endive, great burdock and yacon provide insights into Asteraceae paleo-polyploidization history and plant inulin production.</title>
        <authorList>
            <person name="Fan W."/>
            <person name="Wang S."/>
            <person name="Wang H."/>
            <person name="Wang A."/>
            <person name="Jiang F."/>
            <person name="Liu H."/>
            <person name="Zhao H."/>
            <person name="Xu D."/>
            <person name="Zhang Y."/>
        </authorList>
    </citation>
    <scope>NUCLEOTIDE SEQUENCE [LARGE SCALE GENOMIC DNA]</scope>
    <source>
        <strain evidence="2">cv. Yunnan</strain>
        <tissue evidence="1">Leaves</tissue>
    </source>
</reference>
<organism evidence="1 2">
    <name type="scientific">Smallanthus sonchifolius</name>
    <dbReference type="NCBI Taxonomy" id="185202"/>
    <lineage>
        <taxon>Eukaryota</taxon>
        <taxon>Viridiplantae</taxon>
        <taxon>Streptophyta</taxon>
        <taxon>Embryophyta</taxon>
        <taxon>Tracheophyta</taxon>
        <taxon>Spermatophyta</taxon>
        <taxon>Magnoliopsida</taxon>
        <taxon>eudicotyledons</taxon>
        <taxon>Gunneridae</taxon>
        <taxon>Pentapetalae</taxon>
        <taxon>asterids</taxon>
        <taxon>campanulids</taxon>
        <taxon>Asterales</taxon>
        <taxon>Asteraceae</taxon>
        <taxon>Asteroideae</taxon>
        <taxon>Heliantheae alliance</taxon>
        <taxon>Millerieae</taxon>
        <taxon>Smallanthus</taxon>
    </lineage>
</organism>
<accession>A0ACB8ZCS6</accession>
<evidence type="ECO:0000313" key="2">
    <source>
        <dbReference type="Proteomes" id="UP001056120"/>
    </source>
</evidence>
<keyword evidence="2" id="KW-1185">Reference proteome</keyword>
<sequence length="157" mass="17674">MLPTFHSSTAVAGNMGLQLRQRRRATSLNDEIKDSGDSVVEREESVTKRSDVGDAYFQFYSVVHYRCRRKLRALWRHYFNDTNGLVVLYSPVGVHLILLSIMERSMCQARPTMPNIFPGFGMGLIISGSSRVHDVMLLAGLSYNNSGTNRVTLCKTN</sequence>
<name>A0ACB8ZCS6_9ASTR</name>
<evidence type="ECO:0000313" key="1">
    <source>
        <dbReference type="EMBL" id="KAI3695109.1"/>
    </source>
</evidence>
<proteinExistence type="predicted"/>
<dbReference type="Proteomes" id="UP001056120">
    <property type="component" value="Linkage Group LG26"/>
</dbReference>
<dbReference type="EMBL" id="CM042043">
    <property type="protein sequence ID" value="KAI3695109.1"/>
    <property type="molecule type" value="Genomic_DNA"/>
</dbReference>
<protein>
    <submittedName>
        <fullName evidence="1">Uncharacterized protein</fullName>
    </submittedName>
</protein>
<gene>
    <name evidence="1" type="ORF">L1987_78097</name>
</gene>
<comment type="caution">
    <text evidence="1">The sequence shown here is derived from an EMBL/GenBank/DDBJ whole genome shotgun (WGS) entry which is preliminary data.</text>
</comment>